<dbReference type="InterPro" id="IPR000700">
    <property type="entry name" value="PAS-assoc_C"/>
</dbReference>
<comment type="catalytic activity">
    <reaction evidence="2">
        <text>2 GTP = 3',3'-c-di-GMP + 2 diphosphate</text>
        <dbReference type="Rhea" id="RHEA:24898"/>
        <dbReference type="ChEBI" id="CHEBI:33019"/>
        <dbReference type="ChEBI" id="CHEBI:37565"/>
        <dbReference type="ChEBI" id="CHEBI:58805"/>
        <dbReference type="EC" id="2.7.7.65"/>
    </reaction>
</comment>
<dbReference type="Gene3D" id="3.30.450.20">
    <property type="entry name" value="PAS domain"/>
    <property type="match status" value="1"/>
</dbReference>
<dbReference type="Pfam" id="PF08448">
    <property type="entry name" value="PAS_4"/>
    <property type="match status" value="1"/>
</dbReference>
<reference evidence="6 7" key="1">
    <citation type="journal article" date="2018" name="Environ. Microbiol.">
        <title>Isolation and genomic characterization of Novimethylophilus kurashikiensis gen. nov. sp. nov., a new lanthanide-dependent methylotrophic species of Methylophilaceae.</title>
        <authorList>
            <person name="Lv H."/>
            <person name="Sahin N."/>
            <person name="Tani A."/>
        </authorList>
    </citation>
    <scope>NUCLEOTIDE SEQUENCE [LARGE SCALE GENOMIC DNA]</scope>
    <source>
        <strain evidence="6 7">La2-4</strain>
    </source>
</reference>
<feature type="domain" description="PAC" evidence="4">
    <location>
        <begin position="93"/>
        <end position="145"/>
    </location>
</feature>
<dbReference type="PANTHER" id="PTHR45138">
    <property type="entry name" value="REGULATORY COMPONENTS OF SENSORY TRANSDUCTION SYSTEM"/>
    <property type="match status" value="1"/>
</dbReference>
<dbReference type="GO" id="GO:1902201">
    <property type="term" value="P:negative regulation of bacterial-type flagellum-dependent cell motility"/>
    <property type="evidence" value="ECO:0007669"/>
    <property type="project" value="TreeGrafter"/>
</dbReference>
<dbReference type="InterPro" id="IPR043128">
    <property type="entry name" value="Rev_trsase/Diguanyl_cyclase"/>
</dbReference>
<feature type="domain" description="GGDEF" evidence="5">
    <location>
        <begin position="177"/>
        <end position="306"/>
    </location>
</feature>
<dbReference type="Gene3D" id="3.30.70.270">
    <property type="match status" value="1"/>
</dbReference>
<dbReference type="PANTHER" id="PTHR45138:SF9">
    <property type="entry name" value="DIGUANYLATE CYCLASE DGCM-RELATED"/>
    <property type="match status" value="1"/>
</dbReference>
<dbReference type="InterPro" id="IPR029787">
    <property type="entry name" value="Nucleotide_cyclase"/>
</dbReference>
<dbReference type="CDD" id="cd01949">
    <property type="entry name" value="GGDEF"/>
    <property type="match status" value="1"/>
</dbReference>
<evidence type="ECO:0000259" key="3">
    <source>
        <dbReference type="PROSITE" id="PS50112"/>
    </source>
</evidence>
<dbReference type="InterPro" id="IPR035965">
    <property type="entry name" value="PAS-like_dom_sf"/>
</dbReference>
<dbReference type="PROSITE" id="PS50113">
    <property type="entry name" value="PAC"/>
    <property type="match status" value="1"/>
</dbReference>
<dbReference type="SMART" id="SM00267">
    <property type="entry name" value="GGDEF"/>
    <property type="match status" value="1"/>
</dbReference>
<feature type="domain" description="PAS" evidence="3">
    <location>
        <begin position="15"/>
        <end position="51"/>
    </location>
</feature>
<dbReference type="SUPFAM" id="SSF55073">
    <property type="entry name" value="Nucleotide cyclase"/>
    <property type="match status" value="1"/>
</dbReference>
<dbReference type="NCBIfam" id="TIGR00254">
    <property type="entry name" value="GGDEF"/>
    <property type="match status" value="1"/>
</dbReference>
<sequence>MQVFGLSRTMKRFENTDLLQRMLDVVPAGISIIDAKGNMIFANDVFERIWGGVKLVGIEQYHVYKGWWRDTGELIKPHEWAAARAIKQGLTSYDEEIEIECFDGTRKVILNSAAPIHDDSGAIFGAVVVNSDISDRVAFEDHLRTLSEQDPLTQAYTRRKLFDLLKHEVHRADRYHHPLSSILLDLDHFKTINDSFGHSVGDEVLIAVSRTIRENIRDTDIFGRLGGEEFLLVLPESDTQEAISLADKIRHNLAELSIGPVSQITCSMGVCKHIDGERPNELVHRADKAMYQAKINGRNRIELDSYSL</sequence>
<evidence type="ECO:0000313" key="6">
    <source>
        <dbReference type="EMBL" id="GBG15754.1"/>
    </source>
</evidence>
<evidence type="ECO:0000256" key="2">
    <source>
        <dbReference type="ARBA" id="ARBA00034247"/>
    </source>
</evidence>
<dbReference type="EC" id="2.7.7.65" evidence="1"/>
<dbReference type="Proteomes" id="UP000245081">
    <property type="component" value="Unassembled WGS sequence"/>
</dbReference>
<organism evidence="6 7">
    <name type="scientific">Novimethylophilus kurashikiensis</name>
    <dbReference type="NCBI Taxonomy" id="1825523"/>
    <lineage>
        <taxon>Bacteria</taxon>
        <taxon>Pseudomonadati</taxon>
        <taxon>Pseudomonadota</taxon>
        <taxon>Betaproteobacteria</taxon>
        <taxon>Nitrosomonadales</taxon>
        <taxon>Methylophilaceae</taxon>
        <taxon>Novimethylophilus</taxon>
    </lineage>
</organism>
<dbReference type="FunFam" id="3.30.70.270:FF:000001">
    <property type="entry name" value="Diguanylate cyclase domain protein"/>
    <property type="match status" value="1"/>
</dbReference>
<dbReference type="NCBIfam" id="TIGR00229">
    <property type="entry name" value="sensory_box"/>
    <property type="match status" value="1"/>
</dbReference>
<accession>A0A2R5FIQ1</accession>
<dbReference type="AlphaFoldDB" id="A0A2R5FIQ1"/>
<name>A0A2R5FIQ1_9PROT</name>
<dbReference type="GO" id="GO:0043709">
    <property type="term" value="P:cell adhesion involved in single-species biofilm formation"/>
    <property type="evidence" value="ECO:0007669"/>
    <property type="project" value="TreeGrafter"/>
</dbReference>
<dbReference type="Pfam" id="PF00990">
    <property type="entry name" value="GGDEF"/>
    <property type="match status" value="1"/>
</dbReference>
<dbReference type="PROSITE" id="PS50112">
    <property type="entry name" value="PAS"/>
    <property type="match status" value="1"/>
</dbReference>
<gene>
    <name evidence="6" type="ORF">NMK_3365</name>
</gene>
<dbReference type="PROSITE" id="PS50887">
    <property type="entry name" value="GGDEF"/>
    <property type="match status" value="1"/>
</dbReference>
<dbReference type="InterPro" id="IPR000014">
    <property type="entry name" value="PAS"/>
</dbReference>
<protein>
    <recommendedName>
        <fullName evidence="1">diguanylate cyclase</fullName>
        <ecNumber evidence="1">2.7.7.65</ecNumber>
    </recommendedName>
</protein>
<evidence type="ECO:0000259" key="5">
    <source>
        <dbReference type="PROSITE" id="PS50887"/>
    </source>
</evidence>
<evidence type="ECO:0000259" key="4">
    <source>
        <dbReference type="PROSITE" id="PS50113"/>
    </source>
</evidence>
<dbReference type="InterPro" id="IPR013656">
    <property type="entry name" value="PAS_4"/>
</dbReference>
<dbReference type="GO" id="GO:0005886">
    <property type="term" value="C:plasma membrane"/>
    <property type="evidence" value="ECO:0007669"/>
    <property type="project" value="TreeGrafter"/>
</dbReference>
<evidence type="ECO:0000256" key="1">
    <source>
        <dbReference type="ARBA" id="ARBA00012528"/>
    </source>
</evidence>
<dbReference type="EMBL" id="BDOQ01000020">
    <property type="protein sequence ID" value="GBG15754.1"/>
    <property type="molecule type" value="Genomic_DNA"/>
</dbReference>
<proteinExistence type="predicted"/>
<dbReference type="InterPro" id="IPR000160">
    <property type="entry name" value="GGDEF_dom"/>
</dbReference>
<evidence type="ECO:0000313" key="7">
    <source>
        <dbReference type="Proteomes" id="UP000245081"/>
    </source>
</evidence>
<dbReference type="InterPro" id="IPR050469">
    <property type="entry name" value="Diguanylate_Cyclase"/>
</dbReference>
<dbReference type="GO" id="GO:0052621">
    <property type="term" value="F:diguanylate cyclase activity"/>
    <property type="evidence" value="ECO:0007669"/>
    <property type="project" value="UniProtKB-EC"/>
</dbReference>
<dbReference type="SUPFAM" id="SSF55785">
    <property type="entry name" value="PYP-like sensor domain (PAS domain)"/>
    <property type="match status" value="1"/>
</dbReference>
<comment type="caution">
    <text evidence="6">The sequence shown here is derived from an EMBL/GenBank/DDBJ whole genome shotgun (WGS) entry which is preliminary data.</text>
</comment>
<keyword evidence="7" id="KW-1185">Reference proteome</keyword>